<dbReference type="InterPro" id="IPR000838">
    <property type="entry name" value="RNA_pol_sigma70_ECF_CS"/>
</dbReference>
<evidence type="ECO:0000256" key="4">
    <source>
        <dbReference type="ARBA" id="ARBA00023125"/>
    </source>
</evidence>
<dbReference type="InterPro" id="IPR036388">
    <property type="entry name" value="WH-like_DNA-bd_sf"/>
</dbReference>
<keyword evidence="3 6" id="KW-0731">Sigma factor</keyword>
<protein>
    <recommendedName>
        <fullName evidence="6">RNA polymerase sigma factor</fullName>
    </recommendedName>
</protein>
<dbReference type="Pfam" id="PF04542">
    <property type="entry name" value="Sigma70_r2"/>
    <property type="match status" value="1"/>
</dbReference>
<dbReference type="Pfam" id="PF08281">
    <property type="entry name" value="Sigma70_r4_2"/>
    <property type="match status" value="1"/>
</dbReference>
<evidence type="ECO:0000259" key="7">
    <source>
        <dbReference type="Pfam" id="PF04542"/>
    </source>
</evidence>
<dbReference type="Gene3D" id="1.10.1740.10">
    <property type="match status" value="1"/>
</dbReference>
<evidence type="ECO:0000313" key="10">
    <source>
        <dbReference type="Proteomes" id="UP000682713"/>
    </source>
</evidence>
<keyword evidence="5 6" id="KW-0804">Transcription</keyword>
<dbReference type="AlphaFoldDB" id="A0A942YN12"/>
<gene>
    <name evidence="9" type="ORF">KHA93_21790</name>
</gene>
<dbReference type="GO" id="GO:0006352">
    <property type="term" value="P:DNA-templated transcription initiation"/>
    <property type="evidence" value="ECO:0007669"/>
    <property type="project" value="InterPro"/>
</dbReference>
<accession>A0A942YN12</accession>
<dbReference type="InterPro" id="IPR007627">
    <property type="entry name" value="RNA_pol_sigma70_r2"/>
</dbReference>
<dbReference type="Proteomes" id="UP000682713">
    <property type="component" value="Unassembled WGS sequence"/>
</dbReference>
<keyword evidence="10" id="KW-1185">Reference proteome</keyword>
<evidence type="ECO:0000259" key="8">
    <source>
        <dbReference type="Pfam" id="PF08281"/>
    </source>
</evidence>
<dbReference type="InterPro" id="IPR013324">
    <property type="entry name" value="RNA_pol_sigma_r3/r4-like"/>
</dbReference>
<evidence type="ECO:0000256" key="2">
    <source>
        <dbReference type="ARBA" id="ARBA00023015"/>
    </source>
</evidence>
<comment type="caution">
    <text evidence="9">The sequence shown here is derived from an EMBL/GenBank/DDBJ whole genome shotgun (WGS) entry which is preliminary data.</text>
</comment>
<dbReference type="PANTHER" id="PTHR43133:SF60">
    <property type="entry name" value="RNA POLYMERASE SIGMA FACTOR SIGV"/>
    <property type="match status" value="1"/>
</dbReference>
<evidence type="ECO:0000256" key="6">
    <source>
        <dbReference type="RuleBase" id="RU000716"/>
    </source>
</evidence>
<keyword evidence="4 6" id="KW-0238">DNA-binding</keyword>
<dbReference type="EMBL" id="JAGYPJ010000001">
    <property type="protein sequence ID" value="MBS4202247.1"/>
    <property type="molecule type" value="Genomic_DNA"/>
</dbReference>
<name>A0A942YN12_9BACI</name>
<dbReference type="InterPro" id="IPR014284">
    <property type="entry name" value="RNA_pol_sigma-70_dom"/>
</dbReference>
<evidence type="ECO:0000313" key="9">
    <source>
        <dbReference type="EMBL" id="MBS4202247.1"/>
    </source>
</evidence>
<dbReference type="GO" id="GO:0006950">
    <property type="term" value="P:response to stress"/>
    <property type="evidence" value="ECO:0007669"/>
    <property type="project" value="UniProtKB-ARBA"/>
</dbReference>
<evidence type="ECO:0000256" key="3">
    <source>
        <dbReference type="ARBA" id="ARBA00023082"/>
    </source>
</evidence>
<feature type="domain" description="RNA polymerase sigma-70 region 2" evidence="7">
    <location>
        <begin position="5"/>
        <end position="70"/>
    </location>
</feature>
<dbReference type="InterPro" id="IPR013249">
    <property type="entry name" value="RNA_pol_sigma70_r4_t2"/>
</dbReference>
<dbReference type="GO" id="GO:0003677">
    <property type="term" value="F:DNA binding"/>
    <property type="evidence" value="ECO:0007669"/>
    <property type="project" value="UniProtKB-KW"/>
</dbReference>
<feature type="domain" description="RNA polymerase sigma factor 70 region 4 type 2" evidence="8">
    <location>
        <begin position="101"/>
        <end position="152"/>
    </location>
</feature>
<dbReference type="InterPro" id="IPR039425">
    <property type="entry name" value="RNA_pol_sigma-70-like"/>
</dbReference>
<dbReference type="PANTHER" id="PTHR43133">
    <property type="entry name" value="RNA POLYMERASE ECF-TYPE SIGMA FACTO"/>
    <property type="match status" value="1"/>
</dbReference>
<dbReference type="NCBIfam" id="TIGR02937">
    <property type="entry name" value="sigma70-ECF"/>
    <property type="match status" value="1"/>
</dbReference>
<dbReference type="InterPro" id="IPR013325">
    <property type="entry name" value="RNA_pol_sigma_r2"/>
</dbReference>
<proteinExistence type="inferred from homology"/>
<comment type="similarity">
    <text evidence="1 6">Belongs to the sigma-70 factor family. ECF subfamily.</text>
</comment>
<keyword evidence="2 6" id="KW-0805">Transcription regulation</keyword>
<sequence>MSNWYTDYSDSILKYIFMMVREFYQAEDLTQETFVKAYVKIQSYNRSSSPKTWLYSIAHNVTIDHIRKQRPIMLFKEVFPNRRDEDPLPDDAIVIKENAKELYAVLGELKTSYREIIILRKINEFSIDETSEILQWSESKVKSTLFRAMKALEKKVKKEGLLNEIIV</sequence>
<organism evidence="9 10">
    <name type="scientific">Lederbergia citrisecunda</name>
    <dbReference type="NCBI Taxonomy" id="2833583"/>
    <lineage>
        <taxon>Bacteria</taxon>
        <taxon>Bacillati</taxon>
        <taxon>Bacillota</taxon>
        <taxon>Bacilli</taxon>
        <taxon>Bacillales</taxon>
        <taxon>Bacillaceae</taxon>
        <taxon>Lederbergia</taxon>
    </lineage>
</organism>
<evidence type="ECO:0000256" key="5">
    <source>
        <dbReference type="ARBA" id="ARBA00023163"/>
    </source>
</evidence>
<dbReference type="CDD" id="cd06171">
    <property type="entry name" value="Sigma70_r4"/>
    <property type="match status" value="1"/>
</dbReference>
<dbReference type="SUPFAM" id="SSF88946">
    <property type="entry name" value="Sigma2 domain of RNA polymerase sigma factors"/>
    <property type="match status" value="1"/>
</dbReference>
<dbReference type="PROSITE" id="PS01063">
    <property type="entry name" value="SIGMA70_ECF"/>
    <property type="match status" value="1"/>
</dbReference>
<dbReference type="GO" id="GO:0016987">
    <property type="term" value="F:sigma factor activity"/>
    <property type="evidence" value="ECO:0007669"/>
    <property type="project" value="UniProtKB-KW"/>
</dbReference>
<dbReference type="Gene3D" id="1.10.10.10">
    <property type="entry name" value="Winged helix-like DNA-binding domain superfamily/Winged helix DNA-binding domain"/>
    <property type="match status" value="1"/>
</dbReference>
<dbReference type="SUPFAM" id="SSF88659">
    <property type="entry name" value="Sigma3 and sigma4 domains of RNA polymerase sigma factors"/>
    <property type="match status" value="1"/>
</dbReference>
<evidence type="ECO:0000256" key="1">
    <source>
        <dbReference type="ARBA" id="ARBA00010641"/>
    </source>
</evidence>
<reference evidence="9 10" key="1">
    <citation type="submission" date="2021-05" db="EMBL/GenBank/DDBJ databases">
        <title>Novel Bacillus species.</title>
        <authorList>
            <person name="Liu G."/>
        </authorList>
    </citation>
    <scope>NUCLEOTIDE SEQUENCE [LARGE SCALE GENOMIC DNA]</scope>
    <source>
        <strain evidence="9 10">FJAT-49732</strain>
    </source>
</reference>